<feature type="compositionally biased region" description="Polar residues" evidence="1">
    <location>
        <begin position="121"/>
        <end position="136"/>
    </location>
</feature>
<evidence type="ECO:0000313" key="4">
    <source>
        <dbReference type="Proteomes" id="UP000051574"/>
    </source>
</evidence>
<protein>
    <submittedName>
        <fullName evidence="3">Myb/SANT-like transcription factor</fullName>
    </submittedName>
</protein>
<dbReference type="PANTHER" id="PTHR12243:SF67">
    <property type="entry name" value="COREPRESSOR OF PANGOLIN, ISOFORM A-RELATED"/>
    <property type="match status" value="1"/>
</dbReference>
<feature type="domain" description="MADF" evidence="2">
    <location>
        <begin position="14"/>
        <end position="113"/>
    </location>
</feature>
<evidence type="ECO:0000313" key="3">
    <source>
        <dbReference type="EMBL" id="KRT85183.1"/>
    </source>
</evidence>
<dbReference type="GO" id="GO:0005634">
    <property type="term" value="C:nucleus"/>
    <property type="evidence" value="ECO:0007669"/>
    <property type="project" value="TreeGrafter"/>
</dbReference>
<dbReference type="AlphaFoldDB" id="A0A0T6BD14"/>
<sequence length="136" mass="16095">MMSISDSEEFNVKCFIEEVRKRPELWDSSHEEYKNREQRQNAWLDICSVFIQGFKEKETEEQLIGGRELQQKWKYIRDAYTRQVRLAALKGLGEGSNKYIYGKYLRFLNVSSMENKRRNWSPPSTSEVSASNNVKT</sequence>
<dbReference type="EMBL" id="LJIG01001757">
    <property type="protein sequence ID" value="KRT85183.1"/>
    <property type="molecule type" value="Genomic_DNA"/>
</dbReference>
<comment type="caution">
    <text evidence="3">The sequence shown here is derived from an EMBL/GenBank/DDBJ whole genome shotgun (WGS) entry which is preliminary data.</text>
</comment>
<dbReference type="SMART" id="SM00595">
    <property type="entry name" value="MADF"/>
    <property type="match status" value="1"/>
</dbReference>
<dbReference type="GO" id="GO:0006357">
    <property type="term" value="P:regulation of transcription by RNA polymerase II"/>
    <property type="evidence" value="ECO:0007669"/>
    <property type="project" value="TreeGrafter"/>
</dbReference>
<dbReference type="InterPro" id="IPR006578">
    <property type="entry name" value="MADF-dom"/>
</dbReference>
<proteinExistence type="predicted"/>
<gene>
    <name evidence="3" type="ORF">AMK59_1495</name>
</gene>
<dbReference type="GO" id="GO:0005667">
    <property type="term" value="C:transcription regulator complex"/>
    <property type="evidence" value="ECO:0007669"/>
    <property type="project" value="TreeGrafter"/>
</dbReference>
<evidence type="ECO:0000259" key="2">
    <source>
        <dbReference type="PROSITE" id="PS51029"/>
    </source>
</evidence>
<reference evidence="3 4" key="1">
    <citation type="submission" date="2015-09" db="EMBL/GenBank/DDBJ databases">
        <title>Draft genome of the scarab beetle Oryctes borbonicus.</title>
        <authorList>
            <person name="Meyer J.M."/>
            <person name="Markov G.V."/>
            <person name="Baskaran P."/>
            <person name="Herrmann M."/>
            <person name="Sommer R.J."/>
            <person name="Roedelsperger C."/>
        </authorList>
    </citation>
    <scope>NUCLEOTIDE SEQUENCE [LARGE SCALE GENOMIC DNA]</scope>
    <source>
        <strain evidence="3">OB123</strain>
        <tissue evidence="3">Whole animal</tissue>
    </source>
</reference>
<feature type="region of interest" description="Disordered" evidence="1">
    <location>
        <begin position="116"/>
        <end position="136"/>
    </location>
</feature>
<dbReference type="PANTHER" id="PTHR12243">
    <property type="entry name" value="MADF DOMAIN TRANSCRIPTION FACTOR"/>
    <property type="match status" value="1"/>
</dbReference>
<keyword evidence="4" id="KW-1185">Reference proteome</keyword>
<dbReference type="InterPro" id="IPR039353">
    <property type="entry name" value="TF_Adf1"/>
</dbReference>
<evidence type="ECO:0000256" key="1">
    <source>
        <dbReference type="SAM" id="MobiDB-lite"/>
    </source>
</evidence>
<accession>A0A0T6BD14</accession>
<dbReference type="Proteomes" id="UP000051574">
    <property type="component" value="Unassembled WGS sequence"/>
</dbReference>
<dbReference type="Pfam" id="PF10545">
    <property type="entry name" value="MADF_DNA_bdg"/>
    <property type="match status" value="1"/>
</dbReference>
<name>A0A0T6BD14_9SCAR</name>
<dbReference type="PROSITE" id="PS51029">
    <property type="entry name" value="MADF"/>
    <property type="match status" value="1"/>
</dbReference>
<organism evidence="3 4">
    <name type="scientific">Oryctes borbonicus</name>
    <dbReference type="NCBI Taxonomy" id="1629725"/>
    <lineage>
        <taxon>Eukaryota</taxon>
        <taxon>Metazoa</taxon>
        <taxon>Ecdysozoa</taxon>
        <taxon>Arthropoda</taxon>
        <taxon>Hexapoda</taxon>
        <taxon>Insecta</taxon>
        <taxon>Pterygota</taxon>
        <taxon>Neoptera</taxon>
        <taxon>Endopterygota</taxon>
        <taxon>Coleoptera</taxon>
        <taxon>Polyphaga</taxon>
        <taxon>Scarabaeiformia</taxon>
        <taxon>Scarabaeidae</taxon>
        <taxon>Dynastinae</taxon>
        <taxon>Oryctes</taxon>
    </lineage>
</organism>
<feature type="non-terminal residue" evidence="3">
    <location>
        <position position="136"/>
    </location>
</feature>
<dbReference type="OrthoDB" id="6777791at2759"/>